<evidence type="ECO:0000313" key="2">
    <source>
        <dbReference type="EMBL" id="ONK78010.1"/>
    </source>
</evidence>
<dbReference type="PANTHER" id="PTHR35095">
    <property type="entry name" value="OS05G0143300 PROTEIN"/>
    <property type="match status" value="1"/>
</dbReference>
<keyword evidence="3" id="KW-1185">Reference proteome</keyword>
<dbReference type="Proteomes" id="UP000243459">
    <property type="component" value="Chromosome 2"/>
</dbReference>
<reference evidence="3" key="1">
    <citation type="journal article" date="2017" name="Nat. Commun.">
        <title>The asparagus genome sheds light on the origin and evolution of a young Y chromosome.</title>
        <authorList>
            <person name="Harkess A."/>
            <person name="Zhou J."/>
            <person name="Xu C."/>
            <person name="Bowers J.E."/>
            <person name="Van der Hulst R."/>
            <person name="Ayyampalayam S."/>
            <person name="Mercati F."/>
            <person name="Riccardi P."/>
            <person name="McKain M.R."/>
            <person name="Kakrana A."/>
            <person name="Tang H."/>
            <person name="Ray J."/>
            <person name="Groenendijk J."/>
            <person name="Arikit S."/>
            <person name="Mathioni S.M."/>
            <person name="Nakano M."/>
            <person name="Shan H."/>
            <person name="Telgmann-Rauber A."/>
            <person name="Kanno A."/>
            <person name="Yue Z."/>
            <person name="Chen H."/>
            <person name="Li W."/>
            <person name="Chen Y."/>
            <person name="Xu X."/>
            <person name="Zhang Y."/>
            <person name="Luo S."/>
            <person name="Chen H."/>
            <person name="Gao J."/>
            <person name="Mao Z."/>
            <person name="Pires J.C."/>
            <person name="Luo M."/>
            <person name="Kudrna D."/>
            <person name="Wing R.A."/>
            <person name="Meyers B.C."/>
            <person name="Yi K."/>
            <person name="Kong H."/>
            <person name="Lavrijsen P."/>
            <person name="Sunseri F."/>
            <person name="Falavigna A."/>
            <person name="Ye Y."/>
            <person name="Leebens-Mack J.H."/>
            <person name="Chen G."/>
        </authorList>
    </citation>
    <scope>NUCLEOTIDE SEQUENCE [LARGE SCALE GENOMIC DNA]</scope>
    <source>
        <strain evidence="3">cv. DH0086</strain>
    </source>
</reference>
<feature type="region of interest" description="Disordered" evidence="1">
    <location>
        <begin position="249"/>
        <end position="288"/>
    </location>
</feature>
<gene>
    <name evidence="2" type="ORF">A4U43_C02F13260</name>
</gene>
<evidence type="ECO:0000313" key="3">
    <source>
        <dbReference type="Proteomes" id="UP000243459"/>
    </source>
</evidence>
<dbReference type="AlphaFoldDB" id="A0A5P1FN05"/>
<sequence>MAELSLMASAALFPGIFHQDQALFRPLPKEFQALTPSHSKRQNELSFGGVQFGTRHIEEPWKISSLLSDNQIFREMAVIGRQVLVDVQDALPESVLFSFGVAEQCTRHEKILKFLTSNSNITDGNDLNISLISDLMGFQAVAVDICPQSHISEDEEFCPYEIGTEVSQKIIHPQKQIYTPRSFLDFVGNLSHTPSITVHPNGHVMFSGNAAEMKDVLSIVAEFNIPKCLSAGDRRAMVVPYFTRRRGGHARATTELSPSVSQTQTVGPSKSPGKTKTMHKKKQSRNPDSERFSKNYFYACDCLFNMYLDKTGNKMIILSLKDSGPELTQLLSQFSAVIVGTGLAVLFSVALKAMNGTAALLTSSKLFSVSFGIGLFWLSRAVSSLRDTIYSFSKRSGRGKKLIEEAAVVENVRTSINEILFRFVAMMAVGILSF</sequence>
<dbReference type="OMA" id="CKTAYLV"/>
<dbReference type="PANTHER" id="PTHR35095:SF1">
    <property type="entry name" value="OS05G0143300 PROTEIN"/>
    <property type="match status" value="1"/>
</dbReference>
<accession>A0A5P1FN05</accession>
<dbReference type="OrthoDB" id="1918704at2759"/>
<proteinExistence type="predicted"/>
<dbReference type="EMBL" id="CM007382">
    <property type="protein sequence ID" value="ONK78010.1"/>
    <property type="molecule type" value="Genomic_DNA"/>
</dbReference>
<feature type="compositionally biased region" description="Polar residues" evidence="1">
    <location>
        <begin position="255"/>
        <end position="274"/>
    </location>
</feature>
<protein>
    <submittedName>
        <fullName evidence="2">Uncharacterized protein</fullName>
    </submittedName>
</protein>
<evidence type="ECO:0000256" key="1">
    <source>
        <dbReference type="SAM" id="MobiDB-lite"/>
    </source>
</evidence>
<dbReference type="Gramene" id="ONK78010">
    <property type="protein sequence ID" value="ONK78010"/>
    <property type="gene ID" value="A4U43_C02F13260"/>
</dbReference>
<name>A0A5P1FN05_ASPOF</name>
<organism evidence="2 3">
    <name type="scientific">Asparagus officinalis</name>
    <name type="common">Garden asparagus</name>
    <dbReference type="NCBI Taxonomy" id="4686"/>
    <lineage>
        <taxon>Eukaryota</taxon>
        <taxon>Viridiplantae</taxon>
        <taxon>Streptophyta</taxon>
        <taxon>Embryophyta</taxon>
        <taxon>Tracheophyta</taxon>
        <taxon>Spermatophyta</taxon>
        <taxon>Magnoliopsida</taxon>
        <taxon>Liliopsida</taxon>
        <taxon>Asparagales</taxon>
        <taxon>Asparagaceae</taxon>
        <taxon>Asparagoideae</taxon>
        <taxon>Asparagus</taxon>
    </lineage>
</organism>